<dbReference type="RefSeq" id="WP_143168067.1">
    <property type="nucleotide sequence ID" value="NZ_FQVU01000002.1"/>
</dbReference>
<feature type="region of interest" description="Disordered" evidence="1">
    <location>
        <begin position="29"/>
        <end position="77"/>
    </location>
</feature>
<evidence type="ECO:0000256" key="2">
    <source>
        <dbReference type="SAM" id="SignalP"/>
    </source>
</evidence>
<accession>A0A1M5HXI0</accession>
<evidence type="ECO:0000256" key="1">
    <source>
        <dbReference type="SAM" id="MobiDB-lite"/>
    </source>
</evidence>
<protein>
    <recommendedName>
        <fullName evidence="5">DUF2020 domain-containing protein</fullName>
    </recommendedName>
</protein>
<feature type="chain" id="PRO_5013155296" description="DUF2020 domain-containing protein" evidence="2">
    <location>
        <begin position="29"/>
        <end position="222"/>
    </location>
</feature>
<dbReference type="Gene3D" id="3.40.1000.10">
    <property type="entry name" value="Mog1/PsbP, alpha/beta/alpha sandwich"/>
    <property type="match status" value="1"/>
</dbReference>
<dbReference type="Proteomes" id="UP000186132">
    <property type="component" value="Unassembled WGS sequence"/>
</dbReference>
<dbReference type="PROSITE" id="PS51257">
    <property type="entry name" value="PROKAR_LIPOPROTEIN"/>
    <property type="match status" value="1"/>
</dbReference>
<keyword evidence="4" id="KW-1185">Reference proteome</keyword>
<evidence type="ECO:0008006" key="5">
    <source>
        <dbReference type="Google" id="ProtNLM"/>
    </source>
</evidence>
<reference evidence="3 4" key="1">
    <citation type="submission" date="2016-11" db="EMBL/GenBank/DDBJ databases">
        <authorList>
            <person name="Jaros S."/>
            <person name="Januszkiewicz K."/>
            <person name="Wedrychowicz H."/>
        </authorList>
    </citation>
    <scope>NUCLEOTIDE SEQUENCE [LARGE SCALE GENOMIC DNA]</scope>
    <source>
        <strain evidence="3 4">DSM 45627</strain>
    </source>
</reference>
<dbReference type="STRING" id="1206085.SAMN05443575_1672"/>
<feature type="signal peptide" evidence="2">
    <location>
        <begin position="1"/>
        <end position="28"/>
    </location>
</feature>
<evidence type="ECO:0000313" key="3">
    <source>
        <dbReference type="EMBL" id="SHG20570.1"/>
    </source>
</evidence>
<dbReference type="OrthoDB" id="5186959at2"/>
<dbReference type="InterPro" id="IPR016123">
    <property type="entry name" value="Mog1/PsbP_a/b/a-sand"/>
</dbReference>
<organism evidence="3 4">
    <name type="scientific">Jatrophihabitans endophyticus</name>
    <dbReference type="NCBI Taxonomy" id="1206085"/>
    <lineage>
        <taxon>Bacteria</taxon>
        <taxon>Bacillati</taxon>
        <taxon>Actinomycetota</taxon>
        <taxon>Actinomycetes</taxon>
        <taxon>Jatrophihabitantales</taxon>
        <taxon>Jatrophihabitantaceae</taxon>
        <taxon>Jatrophihabitans</taxon>
    </lineage>
</organism>
<sequence>MTIRRGRTVGRAVGAATLVLAVAGCTSAAKPAPTRERTVTSTVTATRSPEGADYRPPKASNVAPLPPGSKAPKGEKEGRCPYIRAGLNIDPTSAANVADIEGNRVGRTTLLTDQKPIGCRFYFANPPYDVTADIRPLTFTSAAAAFNAMVLTARAGTSEYTQRNVVRGVTGIGYRTKFGGEHGARDWAFAFATGKVMVVVHTERADTSRNALYLAQAIAGKF</sequence>
<name>A0A1M5HXI0_9ACTN</name>
<proteinExistence type="predicted"/>
<dbReference type="SUPFAM" id="SSF55724">
    <property type="entry name" value="Mog1p/PsbP-like"/>
    <property type="match status" value="1"/>
</dbReference>
<evidence type="ECO:0000313" key="4">
    <source>
        <dbReference type="Proteomes" id="UP000186132"/>
    </source>
</evidence>
<keyword evidence="2" id="KW-0732">Signal</keyword>
<dbReference type="EMBL" id="FQVU01000002">
    <property type="protein sequence ID" value="SHG20570.1"/>
    <property type="molecule type" value="Genomic_DNA"/>
</dbReference>
<gene>
    <name evidence="3" type="ORF">SAMN05443575_1672</name>
</gene>
<dbReference type="AlphaFoldDB" id="A0A1M5HXI0"/>
<feature type="compositionally biased region" description="Low complexity" evidence="1">
    <location>
        <begin position="39"/>
        <end position="48"/>
    </location>
</feature>